<comment type="caution">
    <text evidence="2">The sequence shown here is derived from an EMBL/GenBank/DDBJ whole genome shotgun (WGS) entry which is preliminary data.</text>
</comment>
<evidence type="ECO:0000313" key="2">
    <source>
        <dbReference type="EMBL" id="GFU44586.1"/>
    </source>
</evidence>
<proteinExistence type="predicted"/>
<keyword evidence="3" id="KW-1185">Reference proteome</keyword>
<gene>
    <name evidence="2" type="ORF">NPIL_495121</name>
</gene>
<accession>A0A8X6QUV2</accession>
<dbReference type="Proteomes" id="UP000887013">
    <property type="component" value="Unassembled WGS sequence"/>
</dbReference>
<reference evidence="2" key="1">
    <citation type="submission" date="2020-08" db="EMBL/GenBank/DDBJ databases">
        <title>Multicomponent nature underlies the extraordinary mechanical properties of spider dragline silk.</title>
        <authorList>
            <person name="Kono N."/>
            <person name="Nakamura H."/>
            <person name="Mori M."/>
            <person name="Yoshida Y."/>
            <person name="Ohtoshi R."/>
            <person name="Malay A.D."/>
            <person name="Moran D.A.P."/>
            <person name="Tomita M."/>
            <person name="Numata K."/>
            <person name="Arakawa K."/>
        </authorList>
    </citation>
    <scope>NUCLEOTIDE SEQUENCE</scope>
</reference>
<feature type="non-terminal residue" evidence="2">
    <location>
        <position position="1"/>
    </location>
</feature>
<feature type="region of interest" description="Disordered" evidence="1">
    <location>
        <begin position="24"/>
        <end position="69"/>
    </location>
</feature>
<name>A0A8X6QUV2_NEPPI</name>
<sequence length="102" mass="11817">VERNPSQLPDVHSIIYFVQDFTSDSKEPKNKNKKIKGKKHTQDLPSKNKLHTNPKRKEELPLSQQDRNPADRCMQAAVMEKEKYTRVCKSVVKEGEIKGKEL</sequence>
<dbReference type="AlphaFoldDB" id="A0A8X6QUV2"/>
<evidence type="ECO:0000256" key="1">
    <source>
        <dbReference type="SAM" id="MobiDB-lite"/>
    </source>
</evidence>
<organism evidence="2 3">
    <name type="scientific">Nephila pilipes</name>
    <name type="common">Giant wood spider</name>
    <name type="synonym">Nephila maculata</name>
    <dbReference type="NCBI Taxonomy" id="299642"/>
    <lineage>
        <taxon>Eukaryota</taxon>
        <taxon>Metazoa</taxon>
        <taxon>Ecdysozoa</taxon>
        <taxon>Arthropoda</taxon>
        <taxon>Chelicerata</taxon>
        <taxon>Arachnida</taxon>
        <taxon>Araneae</taxon>
        <taxon>Araneomorphae</taxon>
        <taxon>Entelegynae</taxon>
        <taxon>Araneoidea</taxon>
        <taxon>Nephilidae</taxon>
        <taxon>Nephila</taxon>
    </lineage>
</organism>
<dbReference type="EMBL" id="BMAW01132720">
    <property type="protein sequence ID" value="GFU44586.1"/>
    <property type="molecule type" value="Genomic_DNA"/>
</dbReference>
<protein>
    <submittedName>
        <fullName evidence="2">Uncharacterized protein</fullName>
    </submittedName>
</protein>
<evidence type="ECO:0000313" key="3">
    <source>
        <dbReference type="Proteomes" id="UP000887013"/>
    </source>
</evidence>